<dbReference type="SUPFAM" id="SSF53474">
    <property type="entry name" value="alpha/beta-Hydrolases"/>
    <property type="match status" value="1"/>
</dbReference>
<evidence type="ECO:0000259" key="1">
    <source>
        <dbReference type="Pfam" id="PF01738"/>
    </source>
</evidence>
<reference evidence="2" key="1">
    <citation type="journal article" date="2014" name="Int. J. Syst. Evol. Microbiol.">
        <title>Complete genome sequence of Corynebacterium casei LMG S-19264T (=DSM 44701T), isolated from a smear-ripened cheese.</title>
        <authorList>
            <consortium name="US DOE Joint Genome Institute (JGI-PGF)"/>
            <person name="Walter F."/>
            <person name="Albersmeier A."/>
            <person name="Kalinowski J."/>
            <person name="Ruckert C."/>
        </authorList>
    </citation>
    <scope>NUCLEOTIDE SEQUENCE</scope>
    <source>
        <strain evidence="2">CGMCC 1.15085</strain>
    </source>
</reference>
<dbReference type="RefSeq" id="WP_188838935.1">
    <property type="nucleotide sequence ID" value="NZ_BMHI01000007.1"/>
</dbReference>
<dbReference type="InterPro" id="IPR029058">
    <property type="entry name" value="AB_hydrolase_fold"/>
</dbReference>
<dbReference type="InterPro" id="IPR051049">
    <property type="entry name" value="Dienelactone_hydrolase-like"/>
</dbReference>
<organism evidence="2 3">
    <name type="scientific">Flexivirga endophytica</name>
    <dbReference type="NCBI Taxonomy" id="1849103"/>
    <lineage>
        <taxon>Bacteria</taxon>
        <taxon>Bacillati</taxon>
        <taxon>Actinomycetota</taxon>
        <taxon>Actinomycetes</taxon>
        <taxon>Micrococcales</taxon>
        <taxon>Dermacoccaceae</taxon>
        <taxon>Flexivirga</taxon>
    </lineage>
</organism>
<reference evidence="2" key="2">
    <citation type="submission" date="2020-09" db="EMBL/GenBank/DDBJ databases">
        <authorList>
            <person name="Sun Q."/>
            <person name="Zhou Y."/>
        </authorList>
    </citation>
    <scope>NUCLEOTIDE SEQUENCE</scope>
    <source>
        <strain evidence="2">CGMCC 1.15085</strain>
    </source>
</reference>
<dbReference type="InterPro" id="IPR002925">
    <property type="entry name" value="Dienelactn_hydro"/>
</dbReference>
<dbReference type="GO" id="GO:0016787">
    <property type="term" value="F:hydrolase activity"/>
    <property type="evidence" value="ECO:0007669"/>
    <property type="project" value="UniProtKB-KW"/>
</dbReference>
<accession>A0A916TIK0</accession>
<dbReference type="PANTHER" id="PTHR46623:SF6">
    <property type="entry name" value="ALPHA_BETA-HYDROLASES SUPERFAMILY PROTEIN"/>
    <property type="match status" value="1"/>
</dbReference>
<dbReference type="AlphaFoldDB" id="A0A916TIK0"/>
<sequence length="189" mass="20179">MTEILLFHHAQGLTAGVRAFADELTAAGHTVHLPDLFDGRTFADVESGVDHAREIGFDALLARGVAAADELPNTIVYAGFSMGVMSAQKLAQTRAGTVGALFYESCLPVEEFGAWPEGIPVQIHGGVDDEWFAEDLEFAEKLAGSSPNAELFRYSGTKHLFADSSLTSYDAQAAGLLLERTLSFLADLG</sequence>
<gene>
    <name evidence="2" type="ORF">GCM10011492_41080</name>
</gene>
<proteinExistence type="predicted"/>
<dbReference type="Proteomes" id="UP000636793">
    <property type="component" value="Unassembled WGS sequence"/>
</dbReference>
<evidence type="ECO:0000313" key="2">
    <source>
        <dbReference type="EMBL" id="GGB45730.1"/>
    </source>
</evidence>
<dbReference type="EMBL" id="BMHI01000007">
    <property type="protein sequence ID" value="GGB45730.1"/>
    <property type="molecule type" value="Genomic_DNA"/>
</dbReference>
<keyword evidence="2" id="KW-0378">Hydrolase</keyword>
<dbReference type="PANTHER" id="PTHR46623">
    <property type="entry name" value="CARBOXYMETHYLENEBUTENOLIDASE-RELATED"/>
    <property type="match status" value="1"/>
</dbReference>
<protein>
    <submittedName>
        <fullName evidence="2">Dienelactone hydrolase</fullName>
    </submittedName>
</protein>
<dbReference type="Pfam" id="PF01738">
    <property type="entry name" value="DLH"/>
    <property type="match status" value="1"/>
</dbReference>
<comment type="caution">
    <text evidence="2">The sequence shown here is derived from an EMBL/GenBank/DDBJ whole genome shotgun (WGS) entry which is preliminary data.</text>
</comment>
<feature type="domain" description="Dienelactone hydrolase" evidence="1">
    <location>
        <begin position="4"/>
        <end position="186"/>
    </location>
</feature>
<evidence type="ECO:0000313" key="3">
    <source>
        <dbReference type="Proteomes" id="UP000636793"/>
    </source>
</evidence>
<name>A0A916TIK0_9MICO</name>
<dbReference type="Gene3D" id="3.40.50.1820">
    <property type="entry name" value="alpha/beta hydrolase"/>
    <property type="match status" value="1"/>
</dbReference>
<keyword evidence="3" id="KW-1185">Reference proteome</keyword>